<accession>A0A7S7NX97</accession>
<gene>
    <name evidence="4" type="ORF">IRI77_16245</name>
</gene>
<feature type="domain" description="Gfo/Idh/MocA-like oxidoreductase N-terminal" evidence="2">
    <location>
        <begin position="46"/>
        <end position="169"/>
    </location>
</feature>
<feature type="chain" id="PRO_5032794293" evidence="1">
    <location>
        <begin position="27"/>
        <end position="445"/>
    </location>
</feature>
<reference evidence="4 5" key="1">
    <citation type="submission" date="2020-10" db="EMBL/GenBank/DDBJ databases">
        <title>Complete genome sequence of Paludibaculum fermentans P105T, a facultatively anaerobic acidobacterium capable of dissimilatory Fe(III) reduction.</title>
        <authorList>
            <person name="Dedysh S.N."/>
            <person name="Beletsky A.V."/>
            <person name="Kulichevskaya I.S."/>
            <person name="Mardanov A.V."/>
            <person name="Ravin N.V."/>
        </authorList>
    </citation>
    <scope>NUCLEOTIDE SEQUENCE [LARGE SCALE GENOMIC DNA]</scope>
    <source>
        <strain evidence="4 5">P105</strain>
    </source>
</reference>
<dbReference type="PANTHER" id="PTHR43818:SF5">
    <property type="entry name" value="OXIDOREDUCTASE FAMILY PROTEIN"/>
    <property type="match status" value="1"/>
</dbReference>
<evidence type="ECO:0000259" key="2">
    <source>
        <dbReference type="Pfam" id="PF01408"/>
    </source>
</evidence>
<dbReference type="Pfam" id="PF19051">
    <property type="entry name" value="GFO_IDH_MocA_C2"/>
    <property type="match status" value="1"/>
</dbReference>
<dbReference type="GO" id="GO:0000166">
    <property type="term" value="F:nucleotide binding"/>
    <property type="evidence" value="ECO:0007669"/>
    <property type="project" value="InterPro"/>
</dbReference>
<name>A0A7S7NX97_PALFE</name>
<keyword evidence="5" id="KW-1185">Reference proteome</keyword>
<keyword evidence="1" id="KW-0732">Signal</keyword>
<dbReference type="Gene3D" id="3.40.50.720">
    <property type="entry name" value="NAD(P)-binding Rossmann-like Domain"/>
    <property type="match status" value="1"/>
</dbReference>
<dbReference type="InterPro" id="IPR006311">
    <property type="entry name" value="TAT_signal"/>
</dbReference>
<protein>
    <submittedName>
        <fullName evidence="4">Gfo/Idh/MocA family oxidoreductase</fullName>
    </submittedName>
</protein>
<evidence type="ECO:0000259" key="3">
    <source>
        <dbReference type="Pfam" id="PF19051"/>
    </source>
</evidence>
<sequence length="445" mass="49574">MSSENTNRRQFVAGAAALTLASQAMAKSGGMNKMAPARVIGANDKINVAVIGVGGRGAYVADKFDKYAQTVKPGACQIVGVCDTYQKRVTAAKDRFKCKGTLDYRELISDPGVDAVIVATPDHWHAPIALAAMDNGKDVYLEKPMCHTVDEVKQLMSTVKETGRVLQVGSQTTSADQWWKARKAIEEGRIGKMIMSQGSYHRNSTEGEWNWKIDPGAGPEGKGEDFIDWKMWLGKAPKRSFDADRFFRFRKYWDYSGGIATDLFFHVMAPMNICWSEAQFPVKVSGSGGIYQFKDEREVPDTFHFMAEYAKGFSVVLTSSMANSQHIPGLIRGHEGTIVMVEHGMFESSTPFITVKPEKRVMSADYKSKFGEEVVKIDVEQKDIMFEHIGNFLDCVHSRQKPTLNVETAGHAQVVITMAVQSYRQGKVLYFDEKNFKIVDKPVKA</sequence>
<dbReference type="PANTHER" id="PTHR43818">
    <property type="entry name" value="BCDNA.GH03377"/>
    <property type="match status" value="1"/>
</dbReference>
<dbReference type="InterPro" id="IPR000683">
    <property type="entry name" value="Gfo/Idh/MocA-like_OxRdtase_N"/>
</dbReference>
<organism evidence="4 5">
    <name type="scientific">Paludibaculum fermentans</name>
    <dbReference type="NCBI Taxonomy" id="1473598"/>
    <lineage>
        <taxon>Bacteria</taxon>
        <taxon>Pseudomonadati</taxon>
        <taxon>Acidobacteriota</taxon>
        <taxon>Terriglobia</taxon>
        <taxon>Bryobacterales</taxon>
        <taxon>Bryobacteraceae</taxon>
        <taxon>Paludibaculum</taxon>
    </lineage>
</organism>
<evidence type="ECO:0000313" key="5">
    <source>
        <dbReference type="Proteomes" id="UP000593892"/>
    </source>
</evidence>
<dbReference type="SUPFAM" id="SSF51735">
    <property type="entry name" value="NAD(P)-binding Rossmann-fold domains"/>
    <property type="match status" value="1"/>
</dbReference>
<evidence type="ECO:0000256" key="1">
    <source>
        <dbReference type="SAM" id="SignalP"/>
    </source>
</evidence>
<dbReference type="KEGG" id="pfer:IRI77_16245"/>
<evidence type="ECO:0000313" key="4">
    <source>
        <dbReference type="EMBL" id="QOY91436.1"/>
    </source>
</evidence>
<dbReference type="InterPro" id="IPR050463">
    <property type="entry name" value="Gfo/Idh/MocA_oxidrdct_glycsds"/>
</dbReference>
<dbReference type="Proteomes" id="UP000593892">
    <property type="component" value="Chromosome"/>
</dbReference>
<dbReference type="RefSeq" id="WP_194453090.1">
    <property type="nucleotide sequence ID" value="NZ_CP063849.1"/>
</dbReference>
<dbReference type="InterPro" id="IPR043906">
    <property type="entry name" value="Gfo/Idh/MocA_OxRdtase_bact_C"/>
</dbReference>
<dbReference type="InterPro" id="IPR036291">
    <property type="entry name" value="NAD(P)-bd_dom_sf"/>
</dbReference>
<dbReference type="AlphaFoldDB" id="A0A7S7NX97"/>
<feature type="domain" description="Gfo/Idh/MocA-like oxidoreductase bacterial type C-terminal" evidence="3">
    <location>
        <begin position="226"/>
        <end position="339"/>
    </location>
</feature>
<proteinExistence type="predicted"/>
<dbReference type="SUPFAM" id="SSF55347">
    <property type="entry name" value="Glyceraldehyde-3-phosphate dehydrogenase-like, C-terminal domain"/>
    <property type="match status" value="1"/>
</dbReference>
<dbReference type="PROSITE" id="PS51318">
    <property type="entry name" value="TAT"/>
    <property type="match status" value="1"/>
</dbReference>
<dbReference type="Pfam" id="PF01408">
    <property type="entry name" value="GFO_IDH_MocA"/>
    <property type="match status" value="1"/>
</dbReference>
<dbReference type="EMBL" id="CP063849">
    <property type="protein sequence ID" value="QOY91436.1"/>
    <property type="molecule type" value="Genomic_DNA"/>
</dbReference>
<feature type="signal peptide" evidence="1">
    <location>
        <begin position="1"/>
        <end position="26"/>
    </location>
</feature>
<dbReference type="Gene3D" id="3.30.360.10">
    <property type="entry name" value="Dihydrodipicolinate Reductase, domain 2"/>
    <property type="match status" value="1"/>
</dbReference>